<dbReference type="Proteomes" id="UP000254260">
    <property type="component" value="Unassembled WGS sequence"/>
</dbReference>
<dbReference type="GO" id="GO:0016747">
    <property type="term" value="F:acyltransferase activity, transferring groups other than amino-acyl groups"/>
    <property type="evidence" value="ECO:0007669"/>
    <property type="project" value="InterPro"/>
</dbReference>
<keyword evidence="2" id="KW-0012">Acyltransferase</keyword>
<dbReference type="InterPro" id="IPR016181">
    <property type="entry name" value="Acyl_CoA_acyltransferase"/>
</dbReference>
<accession>A0A379INQ5</accession>
<reference evidence="4 5" key="1">
    <citation type="submission" date="2018-06" db="EMBL/GenBank/DDBJ databases">
        <authorList>
            <consortium name="Pathogen Informatics"/>
            <person name="Doyle S."/>
        </authorList>
    </citation>
    <scope>NUCLEOTIDE SEQUENCE [LARGE SCALE GENOMIC DNA]</scope>
    <source>
        <strain evidence="4 5">NCTC10899</strain>
    </source>
</reference>
<dbReference type="PROSITE" id="PS51186">
    <property type="entry name" value="GNAT"/>
    <property type="match status" value="1"/>
</dbReference>
<feature type="domain" description="N-acetyltransferase" evidence="3">
    <location>
        <begin position="3"/>
        <end position="150"/>
    </location>
</feature>
<dbReference type="PANTHER" id="PTHR43877:SF1">
    <property type="entry name" value="ACETYLTRANSFERASE"/>
    <property type="match status" value="1"/>
</dbReference>
<dbReference type="PANTHER" id="PTHR43877">
    <property type="entry name" value="AMINOALKYLPHOSPHONATE N-ACETYLTRANSFERASE-RELATED-RELATED"/>
    <property type="match status" value="1"/>
</dbReference>
<keyword evidence="1 4" id="KW-0808">Transferase</keyword>
<dbReference type="InterPro" id="IPR000182">
    <property type="entry name" value="GNAT_dom"/>
</dbReference>
<evidence type="ECO:0000313" key="4">
    <source>
        <dbReference type="EMBL" id="SUD37731.1"/>
    </source>
</evidence>
<evidence type="ECO:0000256" key="1">
    <source>
        <dbReference type="ARBA" id="ARBA00022679"/>
    </source>
</evidence>
<gene>
    <name evidence="4" type="ORF">NCTC10899_00489</name>
</gene>
<dbReference type="Gene3D" id="3.40.630.30">
    <property type="match status" value="1"/>
</dbReference>
<name>A0A379INQ5_ECTME</name>
<proteinExistence type="predicted"/>
<evidence type="ECO:0000313" key="5">
    <source>
        <dbReference type="Proteomes" id="UP000254260"/>
    </source>
</evidence>
<dbReference type="OrthoDB" id="1821130at2"/>
<dbReference type="Pfam" id="PF13673">
    <property type="entry name" value="Acetyltransf_10"/>
    <property type="match status" value="1"/>
</dbReference>
<dbReference type="SUPFAM" id="SSF55729">
    <property type="entry name" value="Acyl-CoA N-acyltransferases (Nat)"/>
    <property type="match status" value="1"/>
</dbReference>
<evidence type="ECO:0000259" key="3">
    <source>
        <dbReference type="PROSITE" id="PS51186"/>
    </source>
</evidence>
<dbReference type="EMBL" id="UGUU01000001">
    <property type="protein sequence ID" value="SUD37731.1"/>
    <property type="molecule type" value="Genomic_DNA"/>
</dbReference>
<organism evidence="4 5">
    <name type="scientific">Ectopseudomonas mendocina</name>
    <name type="common">Pseudomonas mendocina</name>
    <dbReference type="NCBI Taxonomy" id="300"/>
    <lineage>
        <taxon>Bacteria</taxon>
        <taxon>Pseudomonadati</taxon>
        <taxon>Pseudomonadota</taxon>
        <taxon>Gammaproteobacteria</taxon>
        <taxon>Pseudomonadales</taxon>
        <taxon>Pseudomonadaceae</taxon>
        <taxon>Ectopseudomonas</taxon>
    </lineage>
</organism>
<evidence type="ECO:0000256" key="2">
    <source>
        <dbReference type="ARBA" id="ARBA00023315"/>
    </source>
</evidence>
<protein>
    <submittedName>
        <fullName evidence="4">Acetyltransferase</fullName>
    </submittedName>
</protein>
<dbReference type="CDD" id="cd04301">
    <property type="entry name" value="NAT_SF"/>
    <property type="match status" value="1"/>
</dbReference>
<dbReference type="AlphaFoldDB" id="A0A379INQ5"/>
<sequence>MDCMIRLATKGDATVISRIVIAALRGSNAQDYPPEVIAQVEKSFTPEAVATLLDKRRVFVASIHGVPIATASLDSDVVRTVFVDPSHQGSGVGRRLMETLHAEALNAGISRLLVPSSLTAEGFYSGLGYRKVREESHGAERTIVMEKTLQACG</sequence>
<dbReference type="InterPro" id="IPR050832">
    <property type="entry name" value="Bact_Acetyltransf"/>
</dbReference>
<dbReference type="RefSeq" id="WP_041975548.1">
    <property type="nucleotide sequence ID" value="NZ_JBJEWQ010000014.1"/>
</dbReference>